<dbReference type="SMART" id="SM00448">
    <property type="entry name" value="REC"/>
    <property type="match status" value="1"/>
</dbReference>
<dbReference type="SUPFAM" id="SSF52172">
    <property type="entry name" value="CheY-like"/>
    <property type="match status" value="1"/>
</dbReference>
<dbReference type="PANTHER" id="PTHR44591:SF3">
    <property type="entry name" value="RESPONSE REGULATORY DOMAIN-CONTAINING PROTEIN"/>
    <property type="match status" value="1"/>
</dbReference>
<dbReference type="Proteomes" id="UP000179233">
    <property type="component" value="Unassembled WGS sequence"/>
</dbReference>
<organism evidence="4 5">
    <name type="scientific">Candidatus Chisholmbacteria bacterium RIFCSPHIGHO2_01_FULL_52_32</name>
    <dbReference type="NCBI Taxonomy" id="1797591"/>
    <lineage>
        <taxon>Bacteria</taxon>
        <taxon>Candidatus Chisholmiibacteriota</taxon>
    </lineage>
</organism>
<keyword evidence="1 2" id="KW-0597">Phosphoprotein</keyword>
<evidence type="ECO:0000313" key="5">
    <source>
        <dbReference type="Proteomes" id="UP000179233"/>
    </source>
</evidence>
<dbReference type="Gene3D" id="3.40.50.2300">
    <property type="match status" value="1"/>
</dbReference>
<comment type="caution">
    <text evidence="4">The sequence shown here is derived from an EMBL/GenBank/DDBJ whole genome shotgun (WGS) entry which is preliminary data.</text>
</comment>
<feature type="domain" description="Response regulatory" evidence="3">
    <location>
        <begin position="3"/>
        <end position="118"/>
    </location>
</feature>
<dbReference type="EMBL" id="MHCJ01000003">
    <property type="protein sequence ID" value="OGY18753.1"/>
    <property type="molecule type" value="Genomic_DNA"/>
</dbReference>
<reference evidence="4 5" key="1">
    <citation type="journal article" date="2016" name="Nat. Commun.">
        <title>Thousands of microbial genomes shed light on interconnected biogeochemical processes in an aquifer system.</title>
        <authorList>
            <person name="Anantharaman K."/>
            <person name="Brown C.T."/>
            <person name="Hug L.A."/>
            <person name="Sharon I."/>
            <person name="Castelle C.J."/>
            <person name="Probst A.J."/>
            <person name="Thomas B.C."/>
            <person name="Singh A."/>
            <person name="Wilkins M.J."/>
            <person name="Karaoz U."/>
            <person name="Brodie E.L."/>
            <person name="Williams K.H."/>
            <person name="Hubbard S.S."/>
            <person name="Banfield J.F."/>
        </authorList>
    </citation>
    <scope>NUCLEOTIDE SEQUENCE [LARGE SCALE GENOMIC DNA]</scope>
</reference>
<dbReference type="InterPro" id="IPR011006">
    <property type="entry name" value="CheY-like_superfamily"/>
</dbReference>
<sequence>MKKILVVEDDQPLALAYQKKFTQVGFAVDLAGDGQSGLSKATLGKPDLIILDIMLPGGMNGFDVLQQLKLSEVTKDIPVIVMTNLAEEGESARKLGAKEYLLKVNVTLAELLEKAKKYIGEMPVKAGQSV</sequence>
<name>A0A1G1VTK1_9BACT</name>
<dbReference type="CDD" id="cd17574">
    <property type="entry name" value="REC_OmpR"/>
    <property type="match status" value="1"/>
</dbReference>
<dbReference type="Pfam" id="PF00072">
    <property type="entry name" value="Response_reg"/>
    <property type="match status" value="1"/>
</dbReference>
<dbReference type="PROSITE" id="PS50110">
    <property type="entry name" value="RESPONSE_REGULATORY"/>
    <property type="match status" value="1"/>
</dbReference>
<dbReference type="AlphaFoldDB" id="A0A1G1VTK1"/>
<evidence type="ECO:0000313" key="4">
    <source>
        <dbReference type="EMBL" id="OGY18753.1"/>
    </source>
</evidence>
<evidence type="ECO:0000256" key="1">
    <source>
        <dbReference type="ARBA" id="ARBA00022553"/>
    </source>
</evidence>
<protein>
    <recommendedName>
        <fullName evidence="3">Response regulatory domain-containing protein</fullName>
    </recommendedName>
</protein>
<dbReference type="InterPro" id="IPR050595">
    <property type="entry name" value="Bact_response_regulator"/>
</dbReference>
<evidence type="ECO:0000259" key="3">
    <source>
        <dbReference type="PROSITE" id="PS50110"/>
    </source>
</evidence>
<feature type="modified residue" description="4-aspartylphosphate" evidence="2">
    <location>
        <position position="52"/>
    </location>
</feature>
<proteinExistence type="predicted"/>
<dbReference type="PANTHER" id="PTHR44591">
    <property type="entry name" value="STRESS RESPONSE REGULATOR PROTEIN 1"/>
    <property type="match status" value="1"/>
</dbReference>
<evidence type="ECO:0000256" key="2">
    <source>
        <dbReference type="PROSITE-ProRule" id="PRU00169"/>
    </source>
</evidence>
<gene>
    <name evidence="4" type="ORF">A2786_04640</name>
</gene>
<dbReference type="GO" id="GO:0000160">
    <property type="term" value="P:phosphorelay signal transduction system"/>
    <property type="evidence" value="ECO:0007669"/>
    <property type="project" value="InterPro"/>
</dbReference>
<dbReference type="InterPro" id="IPR001789">
    <property type="entry name" value="Sig_transdc_resp-reg_receiver"/>
</dbReference>
<accession>A0A1G1VTK1</accession>